<comment type="caution">
    <text evidence="2">The sequence shown here is derived from an EMBL/GenBank/DDBJ whole genome shotgun (WGS) entry which is preliminary data.</text>
</comment>
<dbReference type="AlphaFoldDB" id="A0A369UV02"/>
<dbReference type="OrthoDB" id="495725at2"/>
<evidence type="ECO:0000313" key="3">
    <source>
        <dbReference type="Proteomes" id="UP000253742"/>
    </source>
</evidence>
<accession>A0A369UV02</accession>
<reference evidence="2 3" key="1">
    <citation type="submission" date="2018-07" db="EMBL/GenBank/DDBJ databases">
        <title>Genome guided investigation of antibiotics producing actinomycetales strain isolated from a Macau mangrove ecosystem.</title>
        <authorList>
            <person name="Hu D."/>
        </authorList>
    </citation>
    <scope>NUCLEOTIDE SEQUENCE [LARGE SCALE GENOMIC DNA]</scope>
    <source>
        <strain evidence="2 3">2297</strain>
    </source>
</reference>
<proteinExistence type="predicted"/>
<name>A0A369UV02_9ACTN</name>
<organism evidence="2 3">
    <name type="scientific">Streptomyces parvulus</name>
    <dbReference type="NCBI Taxonomy" id="146923"/>
    <lineage>
        <taxon>Bacteria</taxon>
        <taxon>Bacillati</taxon>
        <taxon>Actinomycetota</taxon>
        <taxon>Actinomycetes</taxon>
        <taxon>Kitasatosporales</taxon>
        <taxon>Streptomycetaceae</taxon>
        <taxon>Streptomyces</taxon>
    </lineage>
</organism>
<dbReference type="EMBL" id="QQBH01000043">
    <property type="protein sequence ID" value="RDD84341.1"/>
    <property type="molecule type" value="Genomic_DNA"/>
</dbReference>
<protein>
    <submittedName>
        <fullName evidence="2">Transcription factor</fullName>
    </submittedName>
</protein>
<feature type="region of interest" description="Disordered" evidence="1">
    <location>
        <begin position="79"/>
        <end position="125"/>
    </location>
</feature>
<feature type="compositionally biased region" description="Basic and acidic residues" evidence="1">
    <location>
        <begin position="98"/>
        <end position="125"/>
    </location>
</feature>
<dbReference type="InterPro" id="IPR046051">
    <property type="entry name" value="DUF6009"/>
</dbReference>
<sequence>MSSLLHESQLTHESAIVWLEDPHELDYVRQALDKTSRRGGRPRYARDGRMVGYTELDQEAEANPDSGLFQRRTFFLLPHDRPNDPLGPYNEGAPGEAVDPRTIEPRCVGEKTPRSQGENSREAVG</sequence>
<evidence type="ECO:0000256" key="1">
    <source>
        <dbReference type="SAM" id="MobiDB-lite"/>
    </source>
</evidence>
<evidence type="ECO:0000313" key="2">
    <source>
        <dbReference type="EMBL" id="RDD84341.1"/>
    </source>
</evidence>
<dbReference type="RefSeq" id="WP_114533407.1">
    <property type="nucleotide sequence ID" value="NZ_JBFAVV010000015.1"/>
</dbReference>
<gene>
    <name evidence="2" type="ORF">DVZ84_35615</name>
</gene>
<dbReference type="Proteomes" id="UP000253742">
    <property type="component" value="Unassembled WGS sequence"/>
</dbReference>
<dbReference type="Pfam" id="PF19472">
    <property type="entry name" value="DUF6009"/>
    <property type="match status" value="1"/>
</dbReference>